<organism evidence="1 2">
    <name type="scientific">Vibrio atlanticus</name>
    <dbReference type="NCBI Taxonomy" id="693153"/>
    <lineage>
        <taxon>Bacteria</taxon>
        <taxon>Pseudomonadati</taxon>
        <taxon>Pseudomonadota</taxon>
        <taxon>Gammaproteobacteria</taxon>
        <taxon>Vibrionales</taxon>
        <taxon>Vibrionaceae</taxon>
        <taxon>Vibrio</taxon>
    </lineage>
</organism>
<dbReference type="EMBL" id="FLQP01000016">
    <property type="protein sequence ID" value="SBS62723.1"/>
    <property type="molecule type" value="Genomic_DNA"/>
</dbReference>
<evidence type="ECO:0000313" key="1">
    <source>
        <dbReference type="EMBL" id="SBS62723.1"/>
    </source>
</evidence>
<dbReference type="AlphaFoldDB" id="A0A1C3IMT6"/>
<protein>
    <recommendedName>
        <fullName evidence="3">DUF2971 domain-containing protein</fullName>
    </recommendedName>
</protein>
<dbReference type="RefSeq" id="WP_244499026.1">
    <property type="nucleotide sequence ID" value="NZ_AP025460.1"/>
</dbReference>
<sequence>MEKLVASLPLRFHKEVNYTDVPMNFLDIVSSHDIKEQVDRLLIQKSKHWNYEKEYRLILENCRTKLPEKHSIQSFNPEAVDMVFFGLKASSEHKSCLFSKLEGRGILFKEMFADSKGFELFADTGTYSPS</sequence>
<name>A0A1C3IMT6_9VIBR</name>
<dbReference type="GeneID" id="94232398"/>
<evidence type="ECO:0000313" key="2">
    <source>
        <dbReference type="Proteomes" id="UP000092876"/>
    </source>
</evidence>
<gene>
    <name evidence="1" type="ORF">VAT7223_01317</name>
</gene>
<dbReference type="Proteomes" id="UP000092876">
    <property type="component" value="Unassembled WGS sequence"/>
</dbReference>
<evidence type="ECO:0008006" key="3">
    <source>
        <dbReference type="Google" id="ProtNLM"/>
    </source>
</evidence>
<reference evidence="2" key="1">
    <citation type="submission" date="2016-06" db="EMBL/GenBank/DDBJ databases">
        <authorList>
            <person name="Rodrigo-Torres Lidia"/>
            <person name="Arahal R.David."/>
        </authorList>
    </citation>
    <scope>NUCLEOTIDE SEQUENCE [LARGE SCALE GENOMIC DNA]</scope>
    <source>
        <strain evidence="2">CECT 7223</strain>
    </source>
</reference>
<accession>A0A1C3IMT6</accession>
<proteinExistence type="predicted"/>